<protein>
    <submittedName>
        <fullName evidence="6">Uncharacterized protein</fullName>
    </submittedName>
</protein>
<proteinExistence type="predicted"/>
<feature type="compositionally biased region" description="Basic and acidic residues" evidence="5">
    <location>
        <begin position="80"/>
        <end position="92"/>
    </location>
</feature>
<dbReference type="PANTHER" id="PTHR18875:SF8">
    <property type="entry name" value="COILED-COIL DOMAIN-CONTAINING PROTEIN 18"/>
    <property type="match status" value="1"/>
</dbReference>
<organism evidence="6 7">
    <name type="scientific">Oncorhynchus mykiss</name>
    <name type="common">Rainbow trout</name>
    <name type="synonym">Salmo gairdneri</name>
    <dbReference type="NCBI Taxonomy" id="8022"/>
    <lineage>
        <taxon>Eukaryota</taxon>
        <taxon>Metazoa</taxon>
        <taxon>Chordata</taxon>
        <taxon>Craniata</taxon>
        <taxon>Vertebrata</taxon>
        <taxon>Euteleostomi</taxon>
        <taxon>Actinopterygii</taxon>
        <taxon>Neopterygii</taxon>
        <taxon>Teleostei</taxon>
        <taxon>Protacanthopterygii</taxon>
        <taxon>Salmoniformes</taxon>
        <taxon>Salmonidae</taxon>
        <taxon>Salmoninae</taxon>
        <taxon>Oncorhynchus</taxon>
    </lineage>
</organism>
<evidence type="ECO:0000313" key="6">
    <source>
        <dbReference type="EMBL" id="CDQ69917.1"/>
    </source>
</evidence>
<dbReference type="AlphaFoldDB" id="A0A060WSA7"/>
<dbReference type="PANTHER" id="PTHR18875">
    <property type="entry name" value="SARCOMA ANTIGEN NY-SAR-24/CYTOSKELETAL PROTEIN SOJO"/>
    <property type="match status" value="1"/>
</dbReference>
<reference evidence="6" key="1">
    <citation type="journal article" date="2014" name="Nat. Commun.">
        <title>The rainbow trout genome provides novel insights into evolution after whole-genome duplication in vertebrates.</title>
        <authorList>
            <person name="Berthelot C."/>
            <person name="Brunet F."/>
            <person name="Chalopin D."/>
            <person name="Juanchich A."/>
            <person name="Bernard M."/>
            <person name="Noel B."/>
            <person name="Bento P."/>
            <person name="Da Silva C."/>
            <person name="Labadie K."/>
            <person name="Alberti A."/>
            <person name="Aury J.M."/>
            <person name="Louis A."/>
            <person name="Dehais P."/>
            <person name="Bardou P."/>
            <person name="Montfort J."/>
            <person name="Klopp C."/>
            <person name="Cabau C."/>
            <person name="Gaspin C."/>
            <person name="Thorgaard G.H."/>
            <person name="Boussaha M."/>
            <person name="Quillet E."/>
            <person name="Guyomard R."/>
            <person name="Galiana D."/>
            <person name="Bobe J."/>
            <person name="Volff J.N."/>
            <person name="Genet C."/>
            <person name="Wincker P."/>
            <person name="Jaillon O."/>
            <person name="Roest Crollius H."/>
            <person name="Guiguen Y."/>
        </authorList>
    </citation>
    <scope>NUCLEOTIDE SEQUENCE [LARGE SCALE GENOMIC DNA]</scope>
</reference>
<evidence type="ECO:0000256" key="2">
    <source>
        <dbReference type="ARBA" id="ARBA00022490"/>
    </source>
</evidence>
<dbReference type="Proteomes" id="UP000193380">
    <property type="component" value="Unassembled WGS sequence"/>
</dbReference>
<comment type="subcellular location">
    <subcellularLocation>
        <location evidence="1">Cytoplasm</location>
    </subcellularLocation>
</comment>
<keyword evidence="2" id="KW-0963">Cytoplasm</keyword>
<evidence type="ECO:0000256" key="1">
    <source>
        <dbReference type="ARBA" id="ARBA00004496"/>
    </source>
</evidence>
<feature type="coiled-coil region" evidence="4">
    <location>
        <begin position="176"/>
        <end position="305"/>
    </location>
</feature>
<feature type="compositionally biased region" description="Polar residues" evidence="5">
    <location>
        <begin position="96"/>
        <end position="107"/>
    </location>
</feature>
<evidence type="ECO:0000256" key="5">
    <source>
        <dbReference type="SAM" id="MobiDB-lite"/>
    </source>
</evidence>
<evidence type="ECO:0000313" key="7">
    <source>
        <dbReference type="Proteomes" id="UP000193380"/>
    </source>
</evidence>
<dbReference type="PaxDb" id="8022-A0A060WSA7"/>
<dbReference type="EMBL" id="FR904692">
    <property type="protein sequence ID" value="CDQ69917.1"/>
    <property type="molecule type" value="Genomic_DNA"/>
</dbReference>
<accession>A0A060WSA7</accession>
<sequence length="332" mass="37236">MFNNNDEDIVEDVASLRNQLRLTEISLQSLGEQLSHSGHESHSERSERSLVHGLPGLLSLEDLQRPDVAHPPPDNPSLERPLHRSRTAERQACESLPSTDSRCSSSRAVEMEVAPLRKKLGCLRQENASLALENRQLISDLEATQIELASSKTKARLLGSTVGAKTSSVTVMREQILGLEAEVEAQAKELRTAELKAEQSQQAATQSDRQVAELRDELSMLRTELTDTTRQGKRAEQQRNQALRNAEKLTDAFKDYKTNISIKLKKVMESESKLKESLIVCDREREELESKCTVLERAREEQGQTIRWVWALSSTGPKITTCQMRVELDIGG</sequence>
<evidence type="ECO:0000256" key="4">
    <source>
        <dbReference type="SAM" id="Coils"/>
    </source>
</evidence>
<reference evidence="6" key="2">
    <citation type="submission" date="2014-03" db="EMBL/GenBank/DDBJ databases">
        <authorList>
            <person name="Genoscope - CEA"/>
        </authorList>
    </citation>
    <scope>NUCLEOTIDE SEQUENCE</scope>
</reference>
<name>A0A060WSA7_ONCMY</name>
<evidence type="ECO:0000256" key="3">
    <source>
        <dbReference type="ARBA" id="ARBA00023054"/>
    </source>
</evidence>
<dbReference type="GO" id="GO:0005737">
    <property type="term" value="C:cytoplasm"/>
    <property type="evidence" value="ECO:0007669"/>
    <property type="project" value="UniProtKB-SubCell"/>
</dbReference>
<keyword evidence="3 4" id="KW-0175">Coiled coil</keyword>
<gene>
    <name evidence="6" type="ORF">GSONMT00013315001</name>
</gene>
<dbReference type="STRING" id="8022.A0A060WSA7"/>
<feature type="region of interest" description="Disordered" evidence="5">
    <location>
        <begin position="64"/>
        <end position="107"/>
    </location>
</feature>